<evidence type="ECO:0000313" key="2">
    <source>
        <dbReference type="Proteomes" id="UP000578091"/>
    </source>
</evidence>
<reference evidence="1 2" key="1">
    <citation type="submission" date="2020-07" db="EMBL/GenBank/DDBJ databases">
        <title>Luteimonas sp. SJ-92.</title>
        <authorList>
            <person name="Huang X.-X."/>
            <person name="Xu L."/>
            <person name="Sun J.-Q."/>
        </authorList>
    </citation>
    <scope>NUCLEOTIDE SEQUENCE [LARGE SCALE GENOMIC DNA]</scope>
    <source>
        <strain evidence="1 2">SJ-92</strain>
    </source>
</reference>
<dbReference type="RefSeq" id="WP_180678971.1">
    <property type="nucleotide sequence ID" value="NZ_JACCKA010000073.1"/>
</dbReference>
<dbReference type="EMBL" id="JACCKA010000073">
    <property type="protein sequence ID" value="NZA27188.1"/>
    <property type="molecule type" value="Genomic_DNA"/>
</dbReference>
<gene>
    <name evidence="1" type="ORF">H0E84_12430</name>
</gene>
<protein>
    <submittedName>
        <fullName evidence="1">Uncharacterized protein</fullName>
    </submittedName>
</protein>
<keyword evidence="2" id="KW-1185">Reference proteome</keyword>
<sequence length="128" mass="14076">MLLAQKAAARHGFSLWGGRQTTIAWQGPPPRLELWLCSAEDDCAIVEYDESEWTYVQTRADGGLGKAYPSYGEELHYGFDDAAAAARFERSLRNAGARISGTWQAGASFSCRTAYATADCAYRVSPRE</sequence>
<accession>A0A853JFC7</accession>
<dbReference type="Proteomes" id="UP000578091">
    <property type="component" value="Unassembled WGS sequence"/>
</dbReference>
<comment type="caution">
    <text evidence="1">The sequence shown here is derived from an EMBL/GenBank/DDBJ whole genome shotgun (WGS) entry which is preliminary data.</text>
</comment>
<evidence type="ECO:0000313" key="1">
    <source>
        <dbReference type="EMBL" id="NZA27188.1"/>
    </source>
</evidence>
<proteinExistence type="predicted"/>
<name>A0A853JFC7_9GAMM</name>
<organism evidence="1 2">
    <name type="scientific">Luteimonas salinisoli</name>
    <dbReference type="NCBI Taxonomy" id="2752307"/>
    <lineage>
        <taxon>Bacteria</taxon>
        <taxon>Pseudomonadati</taxon>
        <taxon>Pseudomonadota</taxon>
        <taxon>Gammaproteobacteria</taxon>
        <taxon>Lysobacterales</taxon>
        <taxon>Lysobacteraceae</taxon>
        <taxon>Luteimonas</taxon>
    </lineage>
</organism>
<dbReference type="AlphaFoldDB" id="A0A853JFC7"/>